<name>A0A0A9FK04_ARUDO</name>
<accession>A0A0A9FK04</accession>
<feature type="compositionally biased region" description="Polar residues" evidence="1">
    <location>
        <begin position="1"/>
        <end position="12"/>
    </location>
</feature>
<reference evidence="2" key="2">
    <citation type="journal article" date="2015" name="Data Brief">
        <title>Shoot transcriptome of the giant reed, Arundo donax.</title>
        <authorList>
            <person name="Barrero R.A."/>
            <person name="Guerrero F.D."/>
            <person name="Moolhuijzen P."/>
            <person name="Goolsby J.A."/>
            <person name="Tidwell J."/>
            <person name="Bellgard S.E."/>
            <person name="Bellgard M.I."/>
        </authorList>
    </citation>
    <scope>NUCLEOTIDE SEQUENCE</scope>
    <source>
        <tissue evidence="2">Shoot tissue taken approximately 20 cm above the soil surface</tissue>
    </source>
</reference>
<sequence length="22" mass="2501">MPQWNNTSQAENISRAIAKGRK</sequence>
<dbReference type="AlphaFoldDB" id="A0A0A9FK04"/>
<evidence type="ECO:0000256" key="1">
    <source>
        <dbReference type="SAM" id="MobiDB-lite"/>
    </source>
</evidence>
<reference evidence="2" key="1">
    <citation type="submission" date="2014-09" db="EMBL/GenBank/DDBJ databases">
        <authorList>
            <person name="Magalhaes I.L.F."/>
            <person name="Oliveira U."/>
            <person name="Santos F.R."/>
            <person name="Vidigal T.H.D.A."/>
            <person name="Brescovit A.D."/>
            <person name="Santos A.J."/>
        </authorList>
    </citation>
    <scope>NUCLEOTIDE SEQUENCE</scope>
    <source>
        <tissue evidence="2">Shoot tissue taken approximately 20 cm above the soil surface</tissue>
    </source>
</reference>
<proteinExistence type="predicted"/>
<evidence type="ECO:0000313" key="2">
    <source>
        <dbReference type="EMBL" id="JAE12627.1"/>
    </source>
</evidence>
<protein>
    <submittedName>
        <fullName evidence="2">Uncharacterized protein</fullName>
    </submittedName>
</protein>
<dbReference type="EMBL" id="GBRH01185269">
    <property type="protein sequence ID" value="JAE12627.1"/>
    <property type="molecule type" value="Transcribed_RNA"/>
</dbReference>
<feature type="region of interest" description="Disordered" evidence="1">
    <location>
        <begin position="1"/>
        <end position="22"/>
    </location>
</feature>
<organism evidence="2">
    <name type="scientific">Arundo donax</name>
    <name type="common">Giant reed</name>
    <name type="synonym">Donax arundinaceus</name>
    <dbReference type="NCBI Taxonomy" id="35708"/>
    <lineage>
        <taxon>Eukaryota</taxon>
        <taxon>Viridiplantae</taxon>
        <taxon>Streptophyta</taxon>
        <taxon>Embryophyta</taxon>
        <taxon>Tracheophyta</taxon>
        <taxon>Spermatophyta</taxon>
        <taxon>Magnoliopsida</taxon>
        <taxon>Liliopsida</taxon>
        <taxon>Poales</taxon>
        <taxon>Poaceae</taxon>
        <taxon>PACMAD clade</taxon>
        <taxon>Arundinoideae</taxon>
        <taxon>Arundineae</taxon>
        <taxon>Arundo</taxon>
    </lineage>
</organism>